<evidence type="ECO:0000259" key="4">
    <source>
        <dbReference type="PROSITE" id="PS51352"/>
    </source>
</evidence>
<accession>A0A7L9QE24</accession>
<feature type="domain" description="Thioredoxin" evidence="4">
    <location>
        <begin position="18"/>
        <end position="155"/>
    </location>
</feature>
<dbReference type="SUPFAM" id="SSF52833">
    <property type="entry name" value="Thioredoxin-like"/>
    <property type="match status" value="1"/>
</dbReference>
<feature type="compositionally biased region" description="Basic and acidic residues" evidence="2">
    <location>
        <begin position="167"/>
        <end position="176"/>
    </location>
</feature>
<evidence type="ECO:0000256" key="1">
    <source>
        <dbReference type="ARBA" id="ARBA00022729"/>
    </source>
</evidence>
<reference evidence="5" key="1">
    <citation type="journal article" date="2020" name="Microb. Ecol.">
        <title>The Under-explored Extracellular Proteome of Aero-Terrestrial Microalgae Provides Clues on Different Mechanisms of Desiccation Tolerance in Non-Model Organisms.</title>
        <authorList>
            <person name="Gonzalez-Hourcade M."/>
            <person name="Del Campo E.M."/>
            <person name="Casano L.M."/>
        </authorList>
    </citation>
    <scope>NUCLEOTIDE SEQUENCE</scope>
    <source>
        <strain evidence="5">SAG 216-12</strain>
    </source>
</reference>
<dbReference type="InterPro" id="IPR036249">
    <property type="entry name" value="Thioredoxin-like_sf"/>
</dbReference>
<dbReference type="PANTHER" id="PTHR15337:SF11">
    <property type="entry name" value="THIOREDOXIN DOMAIN-CONTAINING PROTEIN"/>
    <property type="match status" value="1"/>
</dbReference>
<proteinExistence type="evidence at transcript level"/>
<dbReference type="Pfam" id="PF13899">
    <property type="entry name" value="Thioredoxin_7"/>
    <property type="match status" value="1"/>
</dbReference>
<evidence type="ECO:0000256" key="3">
    <source>
        <dbReference type="SAM" id="SignalP"/>
    </source>
</evidence>
<feature type="chain" id="PRO_5029467726" evidence="3">
    <location>
        <begin position="31"/>
        <end position="195"/>
    </location>
</feature>
<protein>
    <submittedName>
        <fullName evidence="5">Putative extracellular protein CSOL_034</fullName>
    </submittedName>
</protein>
<dbReference type="InterPro" id="IPR051099">
    <property type="entry name" value="AGR/TXD"/>
</dbReference>
<feature type="region of interest" description="Disordered" evidence="2">
    <location>
        <begin position="167"/>
        <end position="195"/>
    </location>
</feature>
<feature type="compositionally biased region" description="Basic and acidic residues" evidence="2">
    <location>
        <begin position="183"/>
        <end position="195"/>
    </location>
</feature>
<evidence type="ECO:0000313" key="5">
    <source>
        <dbReference type="EMBL" id="QOL01107.1"/>
    </source>
</evidence>
<dbReference type="InterPro" id="IPR013766">
    <property type="entry name" value="Thioredoxin_domain"/>
</dbReference>
<dbReference type="PROSITE" id="PS51352">
    <property type="entry name" value="THIOREDOXIN_2"/>
    <property type="match status" value="1"/>
</dbReference>
<dbReference type="Gene3D" id="3.40.30.10">
    <property type="entry name" value="Glutaredoxin"/>
    <property type="match status" value="1"/>
</dbReference>
<feature type="signal peptide" evidence="3">
    <location>
        <begin position="1"/>
        <end position="30"/>
    </location>
</feature>
<sequence>MKMFSIYKMKIPVCALVLVALVQSLTFSQGLDVSNGFNSKLDWKPPSLLLDPTFVNDKKAILFIFSQPWCGACTKLKANFMQDGEKLLDISKDFLLINVGGDDNNKFGGEFAPDGGYIPRILFAEPNGTLRPDIKNPANPDQYAYFYQSVDAVKAGMENALKVLVEKKVPEAKPEEASTSTPKEAEKATDKTSEL</sequence>
<name>A0A7L9QE24_9CHLO</name>
<dbReference type="EMBL" id="MT438860">
    <property type="protein sequence ID" value="QOL01107.1"/>
    <property type="molecule type" value="mRNA"/>
</dbReference>
<evidence type="ECO:0000256" key="2">
    <source>
        <dbReference type="SAM" id="MobiDB-lite"/>
    </source>
</evidence>
<dbReference type="AlphaFoldDB" id="A0A7L9QE24"/>
<organism evidence="5">
    <name type="scientific">Pseudococcomyxa simplex</name>
    <dbReference type="NCBI Taxonomy" id="464287"/>
    <lineage>
        <taxon>Eukaryota</taxon>
        <taxon>Viridiplantae</taxon>
        <taxon>Chlorophyta</taxon>
        <taxon>core chlorophytes</taxon>
        <taxon>Trebouxiophyceae</taxon>
        <taxon>Chlorellales</taxon>
        <taxon>Oocystaceae</taxon>
        <taxon>Pseudococcomyxa</taxon>
    </lineage>
</organism>
<keyword evidence="1 3" id="KW-0732">Signal</keyword>
<dbReference type="PANTHER" id="PTHR15337">
    <property type="entry name" value="ANTERIOR GRADIENT PROTEIN-RELATED"/>
    <property type="match status" value="1"/>
</dbReference>